<evidence type="ECO:0000256" key="5">
    <source>
        <dbReference type="ARBA" id="ARBA00023136"/>
    </source>
</evidence>
<comment type="similarity">
    <text evidence="2">Belongs to the PER33/POM33 family.</text>
</comment>
<dbReference type="RefSeq" id="XP_030836608.1">
    <property type="nucleotide sequence ID" value="XM_030980748.1"/>
</dbReference>
<dbReference type="Proteomes" id="UP000007110">
    <property type="component" value="Unassembled WGS sequence"/>
</dbReference>
<evidence type="ECO:0000256" key="6">
    <source>
        <dbReference type="SAM" id="MobiDB-lite"/>
    </source>
</evidence>
<evidence type="ECO:0000256" key="1">
    <source>
        <dbReference type="ARBA" id="ARBA00004141"/>
    </source>
</evidence>
<dbReference type="OMA" id="FFSIRPT"/>
<feature type="region of interest" description="Disordered" evidence="6">
    <location>
        <begin position="1"/>
        <end position="33"/>
    </location>
</feature>
<name>A0A7M7NHM3_STRPU</name>
<evidence type="ECO:0000256" key="2">
    <source>
        <dbReference type="ARBA" id="ARBA00007322"/>
    </source>
</evidence>
<dbReference type="InterPro" id="IPR005344">
    <property type="entry name" value="TMEM33/Pom33"/>
</dbReference>
<sequence>MPTIEEMNDDAPGNTPPSSSSSSTTSGSNSATDGATGGQFGIGKVVAHLTEFKVDAALWASRLATVVCSILYVFPILGQAAGHSSYQRALILNGLTSALRLHQRMPRVQFNRMYLGQLLLEDSCHNLLYSLIFINSYPLTFVLTPVFLFAVLHSSSFTKKLANIAGPNSMMLLRRLVDKVISYQVDILRFIALDEILIMPVLIFMMATGRMNLIAPFMYFRFLTFRYASRRNPYCKQIFHEMRLRTEQYCSQPNTPAFLANFLTKCIGMLSRFAPQDPYQQQQQQQQQ</sequence>
<evidence type="ECO:0000256" key="4">
    <source>
        <dbReference type="ARBA" id="ARBA00022989"/>
    </source>
</evidence>
<dbReference type="KEGG" id="spu:579694"/>
<reference evidence="8" key="2">
    <citation type="submission" date="2021-01" db="UniProtKB">
        <authorList>
            <consortium name="EnsemblMetazoa"/>
        </authorList>
    </citation>
    <scope>IDENTIFICATION</scope>
</reference>
<comment type="subcellular location">
    <subcellularLocation>
        <location evidence="1">Membrane</location>
        <topology evidence="1">Multi-pass membrane protein</topology>
    </subcellularLocation>
</comment>
<dbReference type="AlphaFoldDB" id="A0A7M7NHM3"/>
<dbReference type="GO" id="GO:0061024">
    <property type="term" value="P:membrane organization"/>
    <property type="evidence" value="ECO:0000318"/>
    <property type="project" value="GO_Central"/>
</dbReference>
<dbReference type="CTD" id="55161"/>
<keyword evidence="4 7" id="KW-1133">Transmembrane helix</keyword>
<dbReference type="PANTHER" id="PTHR12703:SF4">
    <property type="entry name" value="TRANSMEMBRANE PROTEIN 33"/>
    <property type="match status" value="1"/>
</dbReference>
<accession>A0A7M7NHM3</accession>
<protein>
    <recommendedName>
        <fullName evidence="10">Transmembrane protein 33</fullName>
    </recommendedName>
</protein>
<evidence type="ECO:0000313" key="8">
    <source>
        <dbReference type="EnsemblMetazoa" id="XP_030836608"/>
    </source>
</evidence>
<proteinExistence type="inferred from homology"/>
<dbReference type="PANTHER" id="PTHR12703">
    <property type="entry name" value="TRANSMEMBRANE PROTEIN 33"/>
    <property type="match status" value="1"/>
</dbReference>
<dbReference type="FunCoup" id="A0A7M7NHM3">
    <property type="interactions" value="1405"/>
</dbReference>
<dbReference type="GO" id="GO:0005783">
    <property type="term" value="C:endoplasmic reticulum"/>
    <property type="evidence" value="ECO:0000318"/>
    <property type="project" value="GO_Central"/>
</dbReference>
<dbReference type="InterPro" id="IPR051645">
    <property type="entry name" value="PER33/POM33_regulator"/>
</dbReference>
<evidence type="ECO:0000256" key="3">
    <source>
        <dbReference type="ARBA" id="ARBA00022692"/>
    </source>
</evidence>
<dbReference type="GO" id="GO:0071786">
    <property type="term" value="P:endoplasmic reticulum tubular network organization"/>
    <property type="evidence" value="ECO:0000318"/>
    <property type="project" value="GO_Central"/>
</dbReference>
<dbReference type="GO" id="GO:0016020">
    <property type="term" value="C:membrane"/>
    <property type="evidence" value="ECO:0007669"/>
    <property type="project" value="UniProtKB-SubCell"/>
</dbReference>
<dbReference type="EnsemblMetazoa" id="XM_030980748">
    <property type="protein sequence ID" value="XP_030836608"/>
    <property type="gene ID" value="LOC579694"/>
</dbReference>
<evidence type="ECO:0000256" key="7">
    <source>
        <dbReference type="SAM" id="Phobius"/>
    </source>
</evidence>
<dbReference type="OrthoDB" id="5581259at2759"/>
<dbReference type="GeneID" id="579694"/>
<keyword evidence="5 7" id="KW-0472">Membrane</keyword>
<evidence type="ECO:0008006" key="10">
    <source>
        <dbReference type="Google" id="ProtNLM"/>
    </source>
</evidence>
<evidence type="ECO:0000313" key="9">
    <source>
        <dbReference type="Proteomes" id="UP000007110"/>
    </source>
</evidence>
<feature type="compositionally biased region" description="Low complexity" evidence="6">
    <location>
        <begin position="11"/>
        <end position="33"/>
    </location>
</feature>
<organism evidence="8 9">
    <name type="scientific">Strongylocentrotus purpuratus</name>
    <name type="common">Purple sea urchin</name>
    <dbReference type="NCBI Taxonomy" id="7668"/>
    <lineage>
        <taxon>Eukaryota</taxon>
        <taxon>Metazoa</taxon>
        <taxon>Echinodermata</taxon>
        <taxon>Eleutherozoa</taxon>
        <taxon>Echinozoa</taxon>
        <taxon>Echinoidea</taxon>
        <taxon>Euechinoidea</taxon>
        <taxon>Echinacea</taxon>
        <taxon>Camarodonta</taxon>
        <taxon>Echinidea</taxon>
        <taxon>Strongylocentrotidae</taxon>
        <taxon>Strongylocentrotus</taxon>
    </lineage>
</organism>
<feature type="transmembrane region" description="Helical" evidence="7">
    <location>
        <begin position="59"/>
        <end position="78"/>
    </location>
</feature>
<dbReference type="InParanoid" id="A0A7M7NHM3"/>
<keyword evidence="9" id="KW-1185">Reference proteome</keyword>
<reference evidence="9" key="1">
    <citation type="submission" date="2015-02" db="EMBL/GenBank/DDBJ databases">
        <title>Genome sequencing for Strongylocentrotus purpuratus.</title>
        <authorList>
            <person name="Murali S."/>
            <person name="Liu Y."/>
            <person name="Vee V."/>
            <person name="English A."/>
            <person name="Wang M."/>
            <person name="Skinner E."/>
            <person name="Han Y."/>
            <person name="Muzny D.M."/>
            <person name="Worley K.C."/>
            <person name="Gibbs R.A."/>
        </authorList>
    </citation>
    <scope>NUCLEOTIDE SEQUENCE</scope>
</reference>
<feature type="transmembrane region" description="Helical" evidence="7">
    <location>
        <begin position="127"/>
        <end position="152"/>
    </location>
</feature>
<dbReference type="Pfam" id="PF03661">
    <property type="entry name" value="TMEM33_Pom33"/>
    <property type="match status" value="1"/>
</dbReference>
<keyword evidence="3 7" id="KW-0812">Transmembrane</keyword>
<feature type="transmembrane region" description="Helical" evidence="7">
    <location>
        <begin position="196"/>
        <end position="220"/>
    </location>
</feature>